<accession>A0A6S6U197</accession>
<evidence type="ECO:0000256" key="2">
    <source>
        <dbReference type="ARBA" id="ARBA00022649"/>
    </source>
</evidence>
<keyword evidence="2" id="KW-1277">Toxin-antitoxin system</keyword>
<keyword evidence="4" id="KW-0479">Metal-binding</keyword>
<evidence type="ECO:0000256" key="3">
    <source>
        <dbReference type="ARBA" id="ARBA00022722"/>
    </source>
</evidence>
<evidence type="ECO:0000256" key="1">
    <source>
        <dbReference type="ARBA" id="ARBA00001946"/>
    </source>
</evidence>
<dbReference type="AlphaFoldDB" id="A0A6S6U197"/>
<comment type="similarity">
    <text evidence="7">Belongs to the PINc/VapC protein family.</text>
</comment>
<name>A0A6S6U197_9BACT</name>
<dbReference type="PANTHER" id="PTHR33653">
    <property type="entry name" value="RIBONUCLEASE VAPC2"/>
    <property type="match status" value="1"/>
</dbReference>
<reference evidence="9" key="1">
    <citation type="submission" date="2020-01" db="EMBL/GenBank/DDBJ databases">
        <authorList>
            <person name="Meier V. D."/>
            <person name="Meier V D."/>
        </authorList>
    </citation>
    <scope>NUCLEOTIDE SEQUENCE</scope>
    <source>
        <strain evidence="9">HLG_WM_MAG_01</strain>
    </source>
</reference>
<dbReference type="InterPro" id="IPR050556">
    <property type="entry name" value="Type_II_TA_system_RNase"/>
</dbReference>
<protein>
    <recommendedName>
        <fullName evidence="8">PIN domain-containing protein</fullName>
    </recommendedName>
</protein>
<dbReference type="SUPFAM" id="SSF88723">
    <property type="entry name" value="PIN domain-like"/>
    <property type="match status" value="1"/>
</dbReference>
<comment type="cofactor">
    <cofactor evidence="1">
        <name>Mg(2+)</name>
        <dbReference type="ChEBI" id="CHEBI:18420"/>
    </cofactor>
</comment>
<dbReference type="Gene3D" id="3.40.50.1010">
    <property type="entry name" value="5'-nuclease"/>
    <property type="match status" value="1"/>
</dbReference>
<organism evidence="9">
    <name type="scientific">uncultured Sulfurovum sp</name>
    <dbReference type="NCBI Taxonomy" id="269237"/>
    <lineage>
        <taxon>Bacteria</taxon>
        <taxon>Pseudomonadati</taxon>
        <taxon>Campylobacterota</taxon>
        <taxon>Epsilonproteobacteria</taxon>
        <taxon>Campylobacterales</taxon>
        <taxon>Sulfurovaceae</taxon>
        <taxon>Sulfurovum</taxon>
        <taxon>environmental samples</taxon>
    </lineage>
</organism>
<dbReference type="GO" id="GO:0046872">
    <property type="term" value="F:metal ion binding"/>
    <property type="evidence" value="ECO:0007669"/>
    <property type="project" value="UniProtKB-KW"/>
</dbReference>
<dbReference type="Pfam" id="PF01850">
    <property type="entry name" value="PIN"/>
    <property type="match status" value="1"/>
</dbReference>
<evidence type="ECO:0000256" key="6">
    <source>
        <dbReference type="ARBA" id="ARBA00022842"/>
    </source>
</evidence>
<dbReference type="GO" id="GO:0016787">
    <property type="term" value="F:hydrolase activity"/>
    <property type="evidence" value="ECO:0007669"/>
    <property type="project" value="UniProtKB-KW"/>
</dbReference>
<keyword evidence="5" id="KW-0378">Hydrolase</keyword>
<evidence type="ECO:0000256" key="4">
    <source>
        <dbReference type="ARBA" id="ARBA00022723"/>
    </source>
</evidence>
<gene>
    <name evidence="9" type="ORF">HELGO_WM805</name>
</gene>
<sequence length="118" mass="13703">MLYPLSLIWMKRIYLSAITIGEISFGLEKLKSTQKKKELQNWLNNDLLKRFKNKIIDVDAEIMILWGSLNNTLKTTGRPMPIMDSLIGATCQTKKFVLITRNEKDFINVDIEVINPFK</sequence>
<evidence type="ECO:0000313" key="9">
    <source>
        <dbReference type="EMBL" id="CAA6822573.1"/>
    </source>
</evidence>
<dbReference type="GO" id="GO:0004518">
    <property type="term" value="F:nuclease activity"/>
    <property type="evidence" value="ECO:0007669"/>
    <property type="project" value="UniProtKB-KW"/>
</dbReference>
<evidence type="ECO:0000256" key="5">
    <source>
        <dbReference type="ARBA" id="ARBA00022801"/>
    </source>
</evidence>
<dbReference type="InterPro" id="IPR002716">
    <property type="entry name" value="PIN_dom"/>
</dbReference>
<keyword evidence="3" id="KW-0540">Nuclease</keyword>
<dbReference type="InterPro" id="IPR029060">
    <property type="entry name" value="PIN-like_dom_sf"/>
</dbReference>
<evidence type="ECO:0000259" key="8">
    <source>
        <dbReference type="Pfam" id="PF01850"/>
    </source>
</evidence>
<proteinExistence type="inferred from homology"/>
<dbReference type="PANTHER" id="PTHR33653:SF1">
    <property type="entry name" value="RIBONUCLEASE VAPC2"/>
    <property type="match status" value="1"/>
</dbReference>
<evidence type="ECO:0000256" key="7">
    <source>
        <dbReference type="ARBA" id="ARBA00038093"/>
    </source>
</evidence>
<feature type="domain" description="PIN" evidence="8">
    <location>
        <begin position="11"/>
        <end position="110"/>
    </location>
</feature>
<dbReference type="EMBL" id="CACVAS010000117">
    <property type="protein sequence ID" value="CAA6822573.1"/>
    <property type="molecule type" value="Genomic_DNA"/>
</dbReference>
<keyword evidence="6" id="KW-0460">Magnesium</keyword>